<protein>
    <submittedName>
        <fullName evidence="2">Uncharacterized protein</fullName>
    </submittedName>
</protein>
<proteinExistence type="predicted"/>
<gene>
    <name evidence="2" type="ORF">SEMRO_75_G041000.1</name>
</gene>
<feature type="region of interest" description="Disordered" evidence="1">
    <location>
        <begin position="381"/>
        <end position="402"/>
    </location>
</feature>
<feature type="compositionally biased region" description="Polar residues" evidence="1">
    <location>
        <begin position="331"/>
        <end position="341"/>
    </location>
</feature>
<evidence type="ECO:0000256" key="1">
    <source>
        <dbReference type="SAM" id="MobiDB-lite"/>
    </source>
</evidence>
<feature type="compositionally biased region" description="Basic residues" evidence="1">
    <location>
        <begin position="312"/>
        <end position="321"/>
    </location>
</feature>
<feature type="region of interest" description="Disordered" evidence="1">
    <location>
        <begin position="1"/>
        <end position="21"/>
    </location>
</feature>
<comment type="caution">
    <text evidence="2">The sequence shown here is derived from an EMBL/GenBank/DDBJ whole genome shotgun (WGS) entry which is preliminary data.</text>
</comment>
<organism evidence="2 3">
    <name type="scientific">Seminavis robusta</name>
    <dbReference type="NCBI Taxonomy" id="568900"/>
    <lineage>
        <taxon>Eukaryota</taxon>
        <taxon>Sar</taxon>
        <taxon>Stramenopiles</taxon>
        <taxon>Ochrophyta</taxon>
        <taxon>Bacillariophyta</taxon>
        <taxon>Bacillariophyceae</taxon>
        <taxon>Bacillariophycidae</taxon>
        <taxon>Naviculales</taxon>
        <taxon>Naviculaceae</taxon>
        <taxon>Seminavis</taxon>
    </lineage>
</organism>
<evidence type="ECO:0000313" key="2">
    <source>
        <dbReference type="EMBL" id="CAB9500057.1"/>
    </source>
</evidence>
<feature type="region of interest" description="Disordered" evidence="1">
    <location>
        <begin position="304"/>
        <end position="355"/>
    </location>
</feature>
<reference evidence="2" key="1">
    <citation type="submission" date="2020-06" db="EMBL/GenBank/DDBJ databases">
        <authorList>
            <consortium name="Plant Systems Biology data submission"/>
        </authorList>
    </citation>
    <scope>NUCLEOTIDE SEQUENCE</scope>
    <source>
        <strain evidence="2">D6</strain>
    </source>
</reference>
<dbReference type="Proteomes" id="UP001153069">
    <property type="component" value="Unassembled WGS sequence"/>
</dbReference>
<feature type="region of interest" description="Disordered" evidence="1">
    <location>
        <begin position="232"/>
        <end position="274"/>
    </location>
</feature>
<sequence>MATSTAGTNTDQSSPSSLSQNPKSVFWRIKSAQSRTFERYCPTNDKTCRRKMSIIKAAKQKKDDSKDMITRQEEDGQWLVYFDCLKKWLLSSKKERNKNNNKELDPLSALVLASSNDTTAKELYEWLIVQLQAAQNGVLCVFCVKYLVEIGVGWNEIESVWVANYQRLQSNHRILKDGSGNTNAIMEKNKLDESPAFQNWIMVQKVLSDKGILLPGRKGKLVALAVNVIRNNGHSTNTTKPAPRSDSPVVYNSSSNNSKVGNSSNATTDQQGTNDKVCAKLKRLARGSLPPKKRKFFALVSSEVEEEGKTPKAIHHHKRSKSPNDVMDFGNASTITTSTSADGPVGPASTESSTNQQCWQPPVIFHKQTLAPALEEFHKDLPPNDVTTPMMRGRSGDSVPERSIETANKKVPLTQDVWDEGIQAAHDFVNWYL</sequence>
<name>A0A9N8DBD0_9STRA</name>
<evidence type="ECO:0000313" key="3">
    <source>
        <dbReference type="Proteomes" id="UP001153069"/>
    </source>
</evidence>
<accession>A0A9N8DBD0</accession>
<dbReference type="EMBL" id="CAICTM010000074">
    <property type="protein sequence ID" value="CAB9500057.1"/>
    <property type="molecule type" value="Genomic_DNA"/>
</dbReference>
<dbReference type="AlphaFoldDB" id="A0A9N8DBD0"/>
<feature type="compositionally biased region" description="Polar residues" evidence="1">
    <location>
        <begin position="1"/>
        <end position="11"/>
    </location>
</feature>
<feature type="compositionally biased region" description="Low complexity" evidence="1">
    <location>
        <begin position="12"/>
        <end position="21"/>
    </location>
</feature>
<keyword evidence="3" id="KW-1185">Reference proteome</keyword>
<feature type="compositionally biased region" description="Low complexity" evidence="1">
    <location>
        <begin position="245"/>
        <end position="265"/>
    </location>
</feature>